<dbReference type="AlphaFoldDB" id="C0D626"/>
<evidence type="ECO:0000256" key="6">
    <source>
        <dbReference type="ARBA" id="ARBA00022884"/>
    </source>
</evidence>
<dbReference type="InterPro" id="IPR036187">
    <property type="entry name" value="DNA_mismatch_repair_MutS_sf"/>
</dbReference>
<evidence type="ECO:0000256" key="4">
    <source>
        <dbReference type="ARBA" id="ARBA00022801"/>
    </source>
</evidence>
<dbReference type="Gene3D" id="3.40.50.300">
    <property type="entry name" value="P-loop containing nucleotide triphosphate hydrolases"/>
    <property type="match status" value="1"/>
</dbReference>
<dbReference type="GO" id="GO:0140664">
    <property type="term" value="F:ATP-dependent DNA damage sensor activity"/>
    <property type="evidence" value="ECO:0007669"/>
    <property type="project" value="InterPro"/>
</dbReference>
<evidence type="ECO:0000256" key="7">
    <source>
        <dbReference type="ARBA" id="ARBA00023125"/>
    </source>
</evidence>
<keyword evidence="3" id="KW-0547">Nucleotide-binding</keyword>
<evidence type="ECO:0000259" key="9">
    <source>
        <dbReference type="PROSITE" id="PS00486"/>
    </source>
</evidence>
<keyword evidence="4" id="KW-0378">Hydrolase</keyword>
<dbReference type="GO" id="GO:0045910">
    <property type="term" value="P:negative regulation of DNA recombination"/>
    <property type="evidence" value="ECO:0007669"/>
    <property type="project" value="InterPro"/>
</dbReference>
<evidence type="ECO:0000256" key="3">
    <source>
        <dbReference type="ARBA" id="ARBA00022741"/>
    </source>
</evidence>
<reference evidence="10 11" key="1">
    <citation type="submission" date="2009-01" db="EMBL/GenBank/DDBJ databases">
        <authorList>
            <person name="Fulton L."/>
            <person name="Clifton S."/>
            <person name="Fulton B."/>
            <person name="Xu J."/>
            <person name="Minx P."/>
            <person name="Pepin K.H."/>
            <person name="Johnson M."/>
            <person name="Bhonagiri V."/>
            <person name="Nash W.E."/>
            <person name="Mardis E.R."/>
            <person name="Wilson R.K."/>
        </authorList>
    </citation>
    <scope>NUCLEOTIDE SEQUENCE [LARGE SCALE GENOMIC DNA]</scope>
    <source>
        <strain evidence="10 11">DSM 15981</strain>
    </source>
</reference>
<dbReference type="PIRSF" id="PIRSF005814">
    <property type="entry name" value="MutS_YshD"/>
    <property type="match status" value="1"/>
</dbReference>
<dbReference type="Pfam" id="PF00488">
    <property type="entry name" value="MutS_V"/>
    <property type="match status" value="1"/>
</dbReference>
<gene>
    <name evidence="10" type="ORF">CLOSTASPAR_04723</name>
</gene>
<dbReference type="GO" id="GO:0004519">
    <property type="term" value="F:endonuclease activity"/>
    <property type="evidence" value="ECO:0007669"/>
    <property type="project" value="UniProtKB-KW"/>
</dbReference>
<keyword evidence="2" id="KW-0699">rRNA-binding</keyword>
<dbReference type="SUPFAM" id="SSF52540">
    <property type="entry name" value="P-loop containing nucleoside triphosphate hydrolases"/>
    <property type="match status" value="1"/>
</dbReference>
<protein>
    <submittedName>
        <fullName evidence="10">MutS domain V protein</fullName>
    </submittedName>
</protein>
<dbReference type="GO" id="GO:0019843">
    <property type="term" value="F:rRNA binding"/>
    <property type="evidence" value="ECO:0007669"/>
    <property type="project" value="UniProtKB-KW"/>
</dbReference>
<feature type="coiled-coil region" evidence="8">
    <location>
        <begin position="177"/>
        <end position="204"/>
    </location>
</feature>
<keyword evidence="8" id="KW-0175">Coiled coil</keyword>
<evidence type="ECO:0000313" key="10">
    <source>
        <dbReference type="EMBL" id="EEG53202.1"/>
    </source>
</evidence>
<dbReference type="PANTHER" id="PTHR48466">
    <property type="entry name" value="OS10G0509000 PROTEIN-RELATED"/>
    <property type="match status" value="1"/>
</dbReference>
<dbReference type="GO" id="GO:0005524">
    <property type="term" value="F:ATP binding"/>
    <property type="evidence" value="ECO:0007669"/>
    <property type="project" value="UniProtKB-KW"/>
</dbReference>
<dbReference type="SMART" id="SM00533">
    <property type="entry name" value="MUTSd"/>
    <property type="match status" value="1"/>
</dbReference>
<dbReference type="FunFam" id="3.40.50.300:FF:000830">
    <property type="entry name" value="Endonuclease MutS2"/>
    <property type="match status" value="1"/>
</dbReference>
<dbReference type="Proteomes" id="UP000004756">
    <property type="component" value="Unassembled WGS sequence"/>
</dbReference>
<evidence type="ECO:0000256" key="1">
    <source>
        <dbReference type="ARBA" id="ARBA00022722"/>
    </source>
</evidence>
<dbReference type="GO" id="GO:0030983">
    <property type="term" value="F:mismatched DNA binding"/>
    <property type="evidence" value="ECO:0007669"/>
    <property type="project" value="InterPro"/>
</dbReference>
<dbReference type="InterPro" id="IPR027417">
    <property type="entry name" value="P-loop_NTPase"/>
</dbReference>
<dbReference type="SMART" id="SM00534">
    <property type="entry name" value="MUTSac"/>
    <property type="match status" value="1"/>
</dbReference>
<keyword evidence="1" id="KW-0540">Nuclease</keyword>
<dbReference type="SUPFAM" id="SSF48334">
    <property type="entry name" value="DNA repair protein MutS, domain III"/>
    <property type="match status" value="1"/>
</dbReference>
<dbReference type="HOGENOM" id="CLU_011252_3_1_9"/>
<name>C0D626_9FIRM</name>
<evidence type="ECO:0000256" key="5">
    <source>
        <dbReference type="ARBA" id="ARBA00022840"/>
    </source>
</evidence>
<sequence>MPHGLFALHPFSYPNIDNSQMKRKETDTMNTTFDTLGFTEIKDMLAQRAISPQAREILLALRPFYSESELRRNMRETTQARQMLELVGQPPSPVMERTEQCLEKAIRGEMLLPEEVEGIGMFLTAVSRMRSYLERGKTSGIALAYYTENLHPLEDLREEIGRTVRSGQVDSFATPCLSRLRRELDALEEKIKEKAEGLLRAKKSCMAESFVVQRNGRICLPVKKEYKSRVEGSVIDRSSSGATLFIEPAALSRLREELEVLRIEEDCEVRRILYQLTDEIAGYEEVMRDNLRMLVKLDVIFARGKLSSDLGAVEPEINTEGRMELTGARHPMIPAETCVPLDFRLGGNTRGIVITGPNTGGKTVAIKTVGLFALMAGSGLHVPCESADICMANQVLCDIGDGQNIADNLSTFSAHIQNVLDILKRVTRESIVILDELGSGTDPAEGMGIAVAILEQLRESGCLFLATTHYPEVKTYAAGHEEILNARMAFDRENLKPLYRLEIGKAGESCALYIAKRLGMPDDMLQVAARKAYGGISRELKTELRLDESQKTRLSRLPSPTLEKMQNRKALQNRYSSFNRGDSVTVYPEQVIGIVVKPEDDMGNVLVQVKKEKKLINHRRLKLKVAASQLYPEDYDFSIIFDSVENRKARHQMGKHHMEGLVINAGADGE</sequence>
<keyword evidence="11" id="KW-1185">Reference proteome</keyword>
<dbReference type="GO" id="GO:0006298">
    <property type="term" value="P:mismatch repair"/>
    <property type="evidence" value="ECO:0007669"/>
    <property type="project" value="InterPro"/>
</dbReference>
<reference evidence="10 11" key="2">
    <citation type="submission" date="2009-02" db="EMBL/GenBank/DDBJ databases">
        <title>Draft genome sequence of Clostridium asparagiforme (DSM 15981).</title>
        <authorList>
            <person name="Sudarsanam P."/>
            <person name="Ley R."/>
            <person name="Guruge J."/>
            <person name="Turnbaugh P.J."/>
            <person name="Mahowald M."/>
            <person name="Liep D."/>
            <person name="Gordon J."/>
        </authorList>
    </citation>
    <scope>NUCLEOTIDE SEQUENCE [LARGE SCALE GENOMIC DNA]</scope>
    <source>
        <strain evidence="10 11">DSM 15981</strain>
    </source>
</reference>
<proteinExistence type="predicted"/>
<evidence type="ECO:0000313" key="11">
    <source>
        <dbReference type="Proteomes" id="UP000004756"/>
    </source>
</evidence>
<keyword evidence="5" id="KW-0067">ATP-binding</keyword>
<dbReference type="EMBL" id="ACCJ01000390">
    <property type="protein sequence ID" value="EEG53202.1"/>
    <property type="molecule type" value="Genomic_DNA"/>
</dbReference>
<accession>C0D626</accession>
<dbReference type="NCBIfam" id="TIGR01069">
    <property type="entry name" value="mutS2"/>
    <property type="match status" value="1"/>
</dbReference>
<dbReference type="InterPro" id="IPR000432">
    <property type="entry name" value="DNA_mismatch_repair_MutS_C"/>
</dbReference>
<dbReference type="InterPro" id="IPR045076">
    <property type="entry name" value="MutS"/>
</dbReference>
<keyword evidence="7" id="KW-0238">DNA-binding</keyword>
<comment type="caution">
    <text evidence="10">The sequence shown here is derived from an EMBL/GenBank/DDBJ whole genome shotgun (WGS) entry which is preliminary data.</text>
</comment>
<evidence type="ECO:0000256" key="8">
    <source>
        <dbReference type="SAM" id="Coils"/>
    </source>
</evidence>
<dbReference type="InterPro" id="IPR005747">
    <property type="entry name" value="MutS2"/>
</dbReference>
<dbReference type="PANTHER" id="PTHR48466:SF2">
    <property type="entry name" value="OS10G0509000 PROTEIN"/>
    <property type="match status" value="1"/>
</dbReference>
<dbReference type="GO" id="GO:0016887">
    <property type="term" value="F:ATP hydrolysis activity"/>
    <property type="evidence" value="ECO:0007669"/>
    <property type="project" value="InterPro"/>
</dbReference>
<organism evidence="10 11">
    <name type="scientific">[Clostridium] asparagiforme DSM 15981</name>
    <dbReference type="NCBI Taxonomy" id="518636"/>
    <lineage>
        <taxon>Bacteria</taxon>
        <taxon>Bacillati</taxon>
        <taxon>Bacillota</taxon>
        <taxon>Clostridia</taxon>
        <taxon>Lachnospirales</taxon>
        <taxon>Lachnospiraceae</taxon>
        <taxon>Enterocloster</taxon>
    </lineage>
</organism>
<evidence type="ECO:0000256" key="2">
    <source>
        <dbReference type="ARBA" id="ARBA00022730"/>
    </source>
</evidence>
<dbReference type="PROSITE" id="PS00486">
    <property type="entry name" value="DNA_MISMATCH_REPAIR_2"/>
    <property type="match status" value="1"/>
</dbReference>
<feature type="domain" description="DNA mismatch repair proteins mutS family" evidence="9">
    <location>
        <begin position="430"/>
        <end position="446"/>
    </location>
</feature>
<keyword evidence="6" id="KW-0694">RNA-binding</keyword>
<dbReference type="InterPro" id="IPR007696">
    <property type="entry name" value="DNA_mismatch_repair_MutS_core"/>
</dbReference>